<evidence type="ECO:0000313" key="2">
    <source>
        <dbReference type="EMBL" id="PRM93672.1"/>
    </source>
</evidence>
<evidence type="ECO:0000256" key="1">
    <source>
        <dbReference type="SAM" id="Phobius"/>
    </source>
</evidence>
<dbReference type="EMBL" id="NXGE01000007">
    <property type="protein sequence ID" value="PRM93672.1"/>
    <property type="molecule type" value="Genomic_DNA"/>
</dbReference>
<accession>A0A2S9T4B3</accession>
<name>A0A2S9T4B3_9BACT</name>
<feature type="transmembrane region" description="Helical" evidence="1">
    <location>
        <begin position="100"/>
        <end position="116"/>
    </location>
</feature>
<dbReference type="RefSeq" id="WP_105915924.1">
    <property type="nucleotide sequence ID" value="NZ_NXGE01000007.1"/>
</dbReference>
<reference evidence="2 3" key="1">
    <citation type="submission" date="2017-09" db="EMBL/GenBank/DDBJ databases">
        <title>Reassesment of A. cryaerophilus.</title>
        <authorList>
            <person name="Perez-Cataluna A."/>
            <person name="Collado L."/>
            <person name="Salgado O."/>
            <person name="Lefinanco V."/>
            <person name="Figueras M.J."/>
        </authorList>
    </citation>
    <scope>NUCLEOTIDE SEQUENCE [LARGE SCALE GENOMIC DNA]</scope>
    <source>
        <strain evidence="2 3">LMG 10210</strain>
    </source>
</reference>
<keyword evidence="1" id="KW-0472">Membrane</keyword>
<keyword evidence="1" id="KW-1133">Transmembrane helix</keyword>
<organism evidence="2 3">
    <name type="scientific">Aliarcobacter cryaerophilus</name>
    <dbReference type="NCBI Taxonomy" id="28198"/>
    <lineage>
        <taxon>Bacteria</taxon>
        <taxon>Pseudomonadati</taxon>
        <taxon>Campylobacterota</taxon>
        <taxon>Epsilonproteobacteria</taxon>
        <taxon>Campylobacterales</taxon>
        <taxon>Arcobacteraceae</taxon>
        <taxon>Aliarcobacter</taxon>
    </lineage>
</organism>
<sequence>MSTQEKTKGNLEVLHEALGDEIIKQVVSKLDIYESKIKDIFEIMEELQEIILLQASEQKAKLNSQSELEINARISKSMEEFELQFEKMSNDKKTKNNNKFVYLMIVIAFLLFALFFK</sequence>
<proteinExistence type="predicted"/>
<dbReference type="AlphaFoldDB" id="A0A2S9T4B3"/>
<dbReference type="Proteomes" id="UP000238281">
    <property type="component" value="Unassembled WGS sequence"/>
</dbReference>
<evidence type="ECO:0000313" key="3">
    <source>
        <dbReference type="Proteomes" id="UP000238281"/>
    </source>
</evidence>
<keyword evidence="1" id="KW-0812">Transmembrane</keyword>
<comment type="caution">
    <text evidence="2">The sequence shown here is derived from an EMBL/GenBank/DDBJ whole genome shotgun (WGS) entry which is preliminary data.</text>
</comment>
<protein>
    <submittedName>
        <fullName evidence="2">Uncharacterized protein</fullName>
    </submittedName>
</protein>
<gene>
    <name evidence="2" type="ORF">CJ673_09360</name>
</gene>